<dbReference type="SUPFAM" id="SSF58104">
    <property type="entry name" value="Methyl-accepting chemotaxis protein (MCP) signaling domain"/>
    <property type="match status" value="1"/>
</dbReference>
<evidence type="ECO:0000256" key="3">
    <source>
        <dbReference type="SAM" id="Phobius"/>
    </source>
</evidence>
<dbReference type="SMART" id="SM00086">
    <property type="entry name" value="PAC"/>
    <property type="match status" value="1"/>
</dbReference>
<name>A0ABU2C4C5_9BURK</name>
<keyword evidence="3" id="KW-0472">Membrane</keyword>
<protein>
    <submittedName>
        <fullName evidence="6">Aerotaxis receptor</fullName>
    </submittedName>
</protein>
<dbReference type="CDD" id="cd00130">
    <property type="entry name" value="PAS"/>
    <property type="match status" value="1"/>
</dbReference>
<organism evidence="6 7">
    <name type="scientific">Rhodoferax ferrireducens</name>
    <dbReference type="NCBI Taxonomy" id="192843"/>
    <lineage>
        <taxon>Bacteria</taxon>
        <taxon>Pseudomonadati</taxon>
        <taxon>Pseudomonadota</taxon>
        <taxon>Betaproteobacteria</taxon>
        <taxon>Burkholderiales</taxon>
        <taxon>Comamonadaceae</taxon>
        <taxon>Rhodoferax</taxon>
    </lineage>
</organism>
<evidence type="ECO:0000256" key="1">
    <source>
        <dbReference type="ARBA" id="ARBA00029447"/>
    </source>
</evidence>
<dbReference type="PANTHER" id="PTHR43531">
    <property type="entry name" value="PROTEIN ICFG"/>
    <property type="match status" value="1"/>
</dbReference>
<dbReference type="EMBL" id="JAVDXT010000001">
    <property type="protein sequence ID" value="MDR7376182.1"/>
    <property type="molecule type" value="Genomic_DNA"/>
</dbReference>
<dbReference type="PROSITE" id="PS50111">
    <property type="entry name" value="CHEMOTAXIS_TRANSDUC_2"/>
    <property type="match status" value="1"/>
</dbReference>
<comment type="caution">
    <text evidence="6">The sequence shown here is derived from an EMBL/GenBank/DDBJ whole genome shotgun (WGS) entry which is preliminary data.</text>
</comment>
<dbReference type="Proteomes" id="UP001180487">
    <property type="component" value="Unassembled WGS sequence"/>
</dbReference>
<dbReference type="InterPro" id="IPR051310">
    <property type="entry name" value="MCP_chemotaxis"/>
</dbReference>
<dbReference type="CDD" id="cd11386">
    <property type="entry name" value="MCP_signal"/>
    <property type="match status" value="1"/>
</dbReference>
<dbReference type="InterPro" id="IPR035965">
    <property type="entry name" value="PAS-like_dom_sf"/>
</dbReference>
<evidence type="ECO:0000313" key="6">
    <source>
        <dbReference type="EMBL" id="MDR7376182.1"/>
    </source>
</evidence>
<keyword evidence="6" id="KW-0675">Receptor</keyword>
<keyword evidence="3" id="KW-1133">Transmembrane helix</keyword>
<dbReference type="RefSeq" id="WP_310370943.1">
    <property type="nucleotide sequence ID" value="NZ_JAVDXT010000001.1"/>
</dbReference>
<feature type="domain" description="Methyl-accepting transducer" evidence="4">
    <location>
        <begin position="274"/>
        <end position="503"/>
    </location>
</feature>
<evidence type="ECO:0000259" key="5">
    <source>
        <dbReference type="PROSITE" id="PS50112"/>
    </source>
</evidence>
<keyword evidence="2" id="KW-0807">Transducer</keyword>
<dbReference type="InterPro" id="IPR013655">
    <property type="entry name" value="PAS_fold_3"/>
</dbReference>
<keyword evidence="3" id="KW-0812">Transmembrane</keyword>
<dbReference type="InterPro" id="IPR001610">
    <property type="entry name" value="PAC"/>
</dbReference>
<evidence type="ECO:0000256" key="2">
    <source>
        <dbReference type="PROSITE-ProRule" id="PRU00284"/>
    </source>
</evidence>
<dbReference type="SMART" id="SM00283">
    <property type="entry name" value="MA"/>
    <property type="match status" value="1"/>
</dbReference>
<feature type="domain" description="PAS" evidence="5">
    <location>
        <begin position="25"/>
        <end position="60"/>
    </location>
</feature>
<dbReference type="PANTHER" id="PTHR43531:SF7">
    <property type="entry name" value="AEROTAXIS RECEPTOR"/>
    <property type="match status" value="1"/>
</dbReference>
<reference evidence="6 7" key="1">
    <citation type="submission" date="2023-07" db="EMBL/GenBank/DDBJ databases">
        <title>Sorghum-associated microbial communities from plants grown in Nebraska, USA.</title>
        <authorList>
            <person name="Schachtman D."/>
        </authorList>
    </citation>
    <scope>NUCLEOTIDE SEQUENCE [LARGE SCALE GENOMIC DNA]</scope>
    <source>
        <strain evidence="6 7">BE313</strain>
    </source>
</reference>
<comment type="similarity">
    <text evidence="1">Belongs to the methyl-accepting chemotaxis (MCP) protein family.</text>
</comment>
<dbReference type="NCBIfam" id="TIGR00229">
    <property type="entry name" value="sensory_box"/>
    <property type="match status" value="1"/>
</dbReference>
<proteinExistence type="inferred from homology"/>
<dbReference type="Pfam" id="PF00015">
    <property type="entry name" value="MCPsignal"/>
    <property type="match status" value="1"/>
</dbReference>
<dbReference type="Gene3D" id="3.30.450.20">
    <property type="entry name" value="PAS domain"/>
    <property type="match status" value="1"/>
</dbReference>
<evidence type="ECO:0000313" key="7">
    <source>
        <dbReference type="Proteomes" id="UP001180487"/>
    </source>
</evidence>
<dbReference type="InterPro" id="IPR000014">
    <property type="entry name" value="PAS"/>
</dbReference>
<dbReference type="Gene3D" id="1.10.287.950">
    <property type="entry name" value="Methyl-accepting chemotaxis protein"/>
    <property type="match status" value="1"/>
</dbReference>
<accession>A0ABU2C4C5</accession>
<evidence type="ECO:0000259" key="4">
    <source>
        <dbReference type="PROSITE" id="PS50111"/>
    </source>
</evidence>
<dbReference type="InterPro" id="IPR004089">
    <property type="entry name" value="MCPsignal_dom"/>
</dbReference>
<dbReference type="PROSITE" id="PS50112">
    <property type="entry name" value="PAS"/>
    <property type="match status" value="1"/>
</dbReference>
<dbReference type="Pfam" id="PF08447">
    <property type="entry name" value="PAS_3"/>
    <property type="match status" value="1"/>
</dbReference>
<gene>
    <name evidence="6" type="ORF">J2X19_000840</name>
</gene>
<keyword evidence="7" id="KW-1185">Reference proteome</keyword>
<dbReference type="SUPFAM" id="SSF55785">
    <property type="entry name" value="PYP-like sensor domain (PAS domain)"/>
    <property type="match status" value="1"/>
</dbReference>
<feature type="transmembrane region" description="Helical" evidence="3">
    <location>
        <begin position="172"/>
        <end position="191"/>
    </location>
</feature>
<sequence>MRTNLPVTQQEYDYPSSEMLVSTTNTQGVITHCNSAFVQVSGYAYEELIGQPHNLIRHPDMPPEAFKDMWQTIGRGRPWTGMVKNRRKDGSYYWVQAHVTPIMEGGKPRGYMSVRTKPTRQQVQDAEQLYARIRSERASGRHSFALQAGAVRLLGWRGALASLGHIGFTQRYMVVLAGMIALGLLPLLLGVQGTGGMLLQVGLQLAGATVMVWWFKRHVSDVIAEAERFASDLSGCNLNTRIRLDHPAPLGTLIRCLWQIQINLRAVIGDVRTEIHGFTQTAAEIAAGSLDLSSRTESQASSLQQTAASMEELSSTVQQTADTAQQVAQQGEISSSVATRGGQAVHQVGLAMQNINASSKKVQEIIGVIESIAFQTNILALNAAVEAARAGEQGRGFAVVATEVRALAQRSATAAREIRTLIAQSAEQIAAGTHQMDDAGRTIDEVVASVKQVDTLIRQITQATQEQSLGISQVNEAVTQLDTVTQQNAALVEQSAASAEGLSDSSLSLARAVQVFHLP</sequence>